<organism evidence="1 2">
    <name type="scientific">Actinomadura rudentiformis</name>
    <dbReference type="NCBI Taxonomy" id="359158"/>
    <lineage>
        <taxon>Bacteria</taxon>
        <taxon>Bacillati</taxon>
        <taxon>Actinomycetota</taxon>
        <taxon>Actinomycetes</taxon>
        <taxon>Streptosporangiales</taxon>
        <taxon>Thermomonosporaceae</taxon>
        <taxon>Actinomadura</taxon>
    </lineage>
</organism>
<evidence type="ECO:0000313" key="2">
    <source>
        <dbReference type="Proteomes" id="UP000468735"/>
    </source>
</evidence>
<evidence type="ECO:0008006" key="3">
    <source>
        <dbReference type="Google" id="ProtNLM"/>
    </source>
</evidence>
<dbReference type="AlphaFoldDB" id="A0A6H9Z3D3"/>
<protein>
    <recommendedName>
        <fullName evidence="3">Sulfotransferase family protein</fullName>
    </recommendedName>
</protein>
<dbReference type="Proteomes" id="UP000468735">
    <property type="component" value="Unassembled WGS sequence"/>
</dbReference>
<dbReference type="OrthoDB" id="5144031at2"/>
<dbReference type="EMBL" id="WBMT01000008">
    <property type="protein sequence ID" value="KAB2347860.1"/>
    <property type="molecule type" value="Genomic_DNA"/>
</dbReference>
<keyword evidence="2" id="KW-1185">Reference proteome</keyword>
<accession>A0A6H9Z3D3</accession>
<evidence type="ECO:0000313" key="1">
    <source>
        <dbReference type="EMBL" id="KAB2347860.1"/>
    </source>
</evidence>
<gene>
    <name evidence="1" type="ORF">F8566_18390</name>
</gene>
<comment type="caution">
    <text evidence="1">The sequence shown here is derived from an EMBL/GenBank/DDBJ whole genome shotgun (WGS) entry which is preliminary data.</text>
</comment>
<name>A0A6H9Z3D3_9ACTN</name>
<sequence>MNVPRSGHAGDQAVKTVYLHVGAPATGTAFLQQTLWDNRLRLGDAGVCYPVAGPLEHFGAVMDLREMAWGGRRDPAWDGAWDRMAQRARDWDGHTVIFSQGLLGGATEQQVKRAVADLEPAKVHVVYMTRHLGWQLIVDWQEHLRHGHTITFESFVDDLVERGIKAPKPYGELFWGLHDPERVLQVWETAVPSDRIHVITLPPPGDSAGPDLVWERFCALTGIEAGAFDVSATPEDEPLSATEAEILRRLNTKIAPLLGTDHKRMVRQYLVGHGLADGADAVGHLAMGLPARHADWAAERTRQLTGALRAGGYQVVGDLDELVTSPRPEPARQPEDLPDELIATAFIGVVAHLLERLSDGHARIGLAHLNSQLAGVQENLDRLIETAAAPSPALQRAARRAAGRRAP</sequence>
<proteinExistence type="predicted"/>
<reference evidence="1 2" key="1">
    <citation type="submission" date="2019-09" db="EMBL/GenBank/DDBJ databases">
        <title>Actinomadura physcomitrii sp. nov., a novel actinomycete isolated from moss [Physcomitrium sphaericum (Ludw) Fuernr].</title>
        <authorList>
            <person name="Zhuang X."/>
            <person name="Liu C."/>
        </authorList>
    </citation>
    <scope>NUCLEOTIDE SEQUENCE [LARGE SCALE GENOMIC DNA]</scope>
    <source>
        <strain evidence="1 2">HMC1</strain>
    </source>
</reference>
<dbReference type="RefSeq" id="WP_151561483.1">
    <property type="nucleotide sequence ID" value="NZ_WBMT01000008.1"/>
</dbReference>